<accession>A0A6J7HPH2</accession>
<evidence type="ECO:0000256" key="1">
    <source>
        <dbReference type="ARBA" id="ARBA00023015"/>
    </source>
</evidence>
<dbReference type="AlphaFoldDB" id="A0A6J7HPH2"/>
<evidence type="ECO:0000256" key="4">
    <source>
        <dbReference type="ARBA" id="ARBA00023163"/>
    </source>
</evidence>
<dbReference type="GO" id="GO:0003677">
    <property type="term" value="F:DNA binding"/>
    <property type="evidence" value="ECO:0007669"/>
    <property type="project" value="UniProtKB-KW"/>
</dbReference>
<dbReference type="NCBIfam" id="TIGR02937">
    <property type="entry name" value="sigma70-ECF"/>
    <property type="match status" value="1"/>
</dbReference>
<dbReference type="InterPro" id="IPR000943">
    <property type="entry name" value="RNA_pol_sigma70"/>
</dbReference>
<keyword evidence="2" id="KW-0731">Sigma factor</keyword>
<dbReference type="InterPro" id="IPR013325">
    <property type="entry name" value="RNA_pol_sigma_r2"/>
</dbReference>
<dbReference type="GO" id="GO:0016987">
    <property type="term" value="F:sigma factor activity"/>
    <property type="evidence" value="ECO:0007669"/>
    <property type="project" value="UniProtKB-KW"/>
</dbReference>
<gene>
    <name evidence="6" type="ORF">UFOPK3564_01950</name>
</gene>
<dbReference type="SUPFAM" id="SSF88659">
    <property type="entry name" value="Sigma3 and sigma4 domains of RNA polymerase sigma factors"/>
    <property type="match status" value="2"/>
</dbReference>
<dbReference type="InterPro" id="IPR007624">
    <property type="entry name" value="RNA_pol_sigma70_r3"/>
</dbReference>
<dbReference type="Pfam" id="PF04545">
    <property type="entry name" value="Sigma70_r4"/>
    <property type="match status" value="1"/>
</dbReference>
<dbReference type="PANTHER" id="PTHR30385:SF4">
    <property type="entry name" value="RNA POLYMERASE SIGMA-E FACTOR"/>
    <property type="match status" value="1"/>
</dbReference>
<evidence type="ECO:0000256" key="3">
    <source>
        <dbReference type="ARBA" id="ARBA00023125"/>
    </source>
</evidence>
<dbReference type="InterPro" id="IPR013324">
    <property type="entry name" value="RNA_pol_sigma_r3/r4-like"/>
</dbReference>
<proteinExistence type="predicted"/>
<name>A0A6J7HPH2_9ZZZZ</name>
<keyword evidence="3" id="KW-0238">DNA-binding</keyword>
<organism evidence="6">
    <name type="scientific">freshwater metagenome</name>
    <dbReference type="NCBI Taxonomy" id="449393"/>
    <lineage>
        <taxon>unclassified sequences</taxon>
        <taxon>metagenomes</taxon>
        <taxon>ecological metagenomes</taxon>
    </lineage>
</organism>
<dbReference type="PANTHER" id="PTHR30385">
    <property type="entry name" value="SIGMA FACTOR F FLAGELLAR"/>
    <property type="match status" value="1"/>
</dbReference>
<dbReference type="PRINTS" id="PR00046">
    <property type="entry name" value="SIGMA70FCT"/>
</dbReference>
<evidence type="ECO:0000259" key="5">
    <source>
        <dbReference type="PROSITE" id="PS00715"/>
    </source>
</evidence>
<keyword evidence="1" id="KW-0805">Transcription regulation</keyword>
<reference evidence="6" key="1">
    <citation type="submission" date="2020-05" db="EMBL/GenBank/DDBJ databases">
        <authorList>
            <person name="Chiriac C."/>
            <person name="Salcher M."/>
            <person name="Ghai R."/>
            <person name="Kavagutti S V."/>
        </authorList>
    </citation>
    <scope>NUCLEOTIDE SEQUENCE</scope>
</reference>
<dbReference type="InterPro" id="IPR014322">
    <property type="entry name" value="RNA_pol_sigma-B/F/G"/>
</dbReference>
<protein>
    <submittedName>
        <fullName evidence="6">Unannotated protein</fullName>
    </submittedName>
</protein>
<dbReference type="InterPro" id="IPR007627">
    <property type="entry name" value="RNA_pol_sigma70_r2"/>
</dbReference>
<keyword evidence="4" id="KW-0804">Transcription</keyword>
<dbReference type="Gene3D" id="1.20.140.160">
    <property type="match status" value="1"/>
</dbReference>
<dbReference type="InterPro" id="IPR014284">
    <property type="entry name" value="RNA_pol_sigma-70_dom"/>
</dbReference>
<evidence type="ECO:0000256" key="2">
    <source>
        <dbReference type="ARBA" id="ARBA00023082"/>
    </source>
</evidence>
<dbReference type="CDD" id="cd06171">
    <property type="entry name" value="Sigma70_r4"/>
    <property type="match status" value="1"/>
</dbReference>
<dbReference type="NCBIfam" id="TIGR02980">
    <property type="entry name" value="SigBFG"/>
    <property type="match status" value="1"/>
</dbReference>
<dbReference type="GO" id="GO:0006352">
    <property type="term" value="P:DNA-templated transcription initiation"/>
    <property type="evidence" value="ECO:0007669"/>
    <property type="project" value="InterPro"/>
</dbReference>
<dbReference type="EMBL" id="CAFBMK010000116">
    <property type="protein sequence ID" value="CAB4923087.1"/>
    <property type="molecule type" value="Genomic_DNA"/>
</dbReference>
<dbReference type="Gene3D" id="1.20.120.1810">
    <property type="match status" value="1"/>
</dbReference>
<sequence>MLHEATRREQIDMTLLRRYHQTGDTFARDELAERCMPLVKSLARKYRGRGEDIEDLIQAGTIGLVKAIDRYDLQTGKRFVSFAVPNITGEIRRHFRDHTWAVHVPRSLQELDAKVQSTSKAMIADTGREPTDDDLAAELDVHVTDIREAKSAGQSYRALSMDAPTGEARNLSDTHGQPERGYQHVDAKLTLDVAMEALSDRERRVLDMRFNDELLQREIAEEIGVSQMQVSRIIRGAIDRMSDHVATTDPAPLAA</sequence>
<feature type="domain" description="RNA polymerase sigma-70" evidence="5">
    <location>
        <begin position="55"/>
        <end position="68"/>
    </location>
</feature>
<dbReference type="Pfam" id="PF04542">
    <property type="entry name" value="Sigma70_r2"/>
    <property type="match status" value="1"/>
</dbReference>
<dbReference type="SUPFAM" id="SSF88946">
    <property type="entry name" value="Sigma2 domain of RNA polymerase sigma factors"/>
    <property type="match status" value="1"/>
</dbReference>
<dbReference type="InterPro" id="IPR007630">
    <property type="entry name" value="RNA_pol_sigma70_r4"/>
</dbReference>
<dbReference type="Pfam" id="PF04539">
    <property type="entry name" value="Sigma70_r3"/>
    <property type="match status" value="1"/>
</dbReference>
<dbReference type="PROSITE" id="PS00715">
    <property type="entry name" value="SIGMA70_1"/>
    <property type="match status" value="1"/>
</dbReference>
<evidence type="ECO:0000313" key="6">
    <source>
        <dbReference type="EMBL" id="CAB4923087.1"/>
    </source>
</evidence>